<protein>
    <submittedName>
        <fullName evidence="1">Uncharacterized protein</fullName>
    </submittedName>
</protein>
<proteinExistence type="predicted"/>
<evidence type="ECO:0000313" key="2">
    <source>
        <dbReference type="Proteomes" id="UP001148662"/>
    </source>
</evidence>
<keyword evidence="2" id="KW-1185">Reference proteome</keyword>
<dbReference type="Proteomes" id="UP001148662">
    <property type="component" value="Unassembled WGS sequence"/>
</dbReference>
<gene>
    <name evidence="1" type="ORF">NM688_g7922</name>
</gene>
<dbReference type="EMBL" id="JANHOG010001980">
    <property type="protein sequence ID" value="KAJ3528959.1"/>
    <property type="molecule type" value="Genomic_DNA"/>
</dbReference>
<name>A0ACC1RZS3_9APHY</name>
<sequence>MSDTSSTQMTTEGPCSPIFGTATFSTLTATALTTMLPGSPRRSESNDDCASEITSSETHTYHRDDVTEADDDASRTYDDDSRTERSSPVDDTLSETSSSFLYPHASRGRSTSEDASSYSRSPNITHARSHSERGSEVEHYSNRSGSTTGSWSRRTAGELIAMFEGRTGSSRSSTPFIPGSSRSASPVKSTVSSGSQAMPGGLPAVFRRTGPPWASTSEYAYTYSSRPSSPTKSAVSNSALSSWSFSSGSYDASRSATESRSQNSYEHTSRPRRTHEQQASGSRPIRSGYIWYLNAHRLGAYRWQRAEAHLYPQVIIVSWISPDQGRLVVRLDLLSCLEVRTAPPVPYVDEETGLTEQGGRRVTARFDLIYDDSIERLGAESQEDMLDWFTAIQSVFRGTMTVDEYTEPPTPMTYISAPAREAIERNQRTTASTASPPSADTSSQDYTATFTTLTTVTPAYSSASGSSLATARTSVRTAEDTLSPVGTDIVASSLSYRDSSDASLLGDSCSYMTPRTRSSTPMPRESTTSTSCDTLPNLSSEETCSSPASAYETADAASPSASESFVSLPDISSFPDDDEDEDTPPLGGDDTLGGSSIESPEASYPQAPDDTEVPTPISESKEEVSDTEVKQPSGELPATERETEEEPARPKYSEQAVGTEEPQLEQEPAPEPVADVQENAPETSPAEETPAPATVTEETGVQA</sequence>
<reference evidence="1" key="1">
    <citation type="submission" date="2022-07" db="EMBL/GenBank/DDBJ databases">
        <title>Genome Sequence of Phlebia brevispora.</title>
        <authorList>
            <person name="Buettner E."/>
        </authorList>
    </citation>
    <scope>NUCLEOTIDE SEQUENCE</scope>
    <source>
        <strain evidence="1">MPL23</strain>
    </source>
</reference>
<evidence type="ECO:0000313" key="1">
    <source>
        <dbReference type="EMBL" id="KAJ3528959.1"/>
    </source>
</evidence>
<comment type="caution">
    <text evidence="1">The sequence shown here is derived from an EMBL/GenBank/DDBJ whole genome shotgun (WGS) entry which is preliminary data.</text>
</comment>
<organism evidence="1 2">
    <name type="scientific">Phlebia brevispora</name>
    <dbReference type="NCBI Taxonomy" id="194682"/>
    <lineage>
        <taxon>Eukaryota</taxon>
        <taxon>Fungi</taxon>
        <taxon>Dikarya</taxon>
        <taxon>Basidiomycota</taxon>
        <taxon>Agaricomycotina</taxon>
        <taxon>Agaricomycetes</taxon>
        <taxon>Polyporales</taxon>
        <taxon>Meruliaceae</taxon>
        <taxon>Phlebia</taxon>
    </lineage>
</organism>
<accession>A0ACC1RZS3</accession>